<sequence>MSTIRKTADHRLERSIRRPGSGSARRWAGALTWLATMTMGLMAGLFYAFAVSVMPGLARTDDHTLVLAMQKINAAIENAVFAASFFGAFVFTGAAAIVHHRLGWRAAARWTLAALALYVVALIITMGVNVPLNARLASVGDPGVISDLAAVRARFEGTWVTANTARAVACTLALGCLARALSRHGRSEPEGR</sequence>
<evidence type="ECO:0000256" key="1">
    <source>
        <dbReference type="SAM" id="Phobius"/>
    </source>
</evidence>
<dbReference type="AlphaFoldDB" id="A0A1H1HA31"/>
<keyword evidence="1" id="KW-1133">Transmembrane helix</keyword>
<dbReference type="STRING" id="35622.SAMN04489764_4201"/>
<dbReference type="Proteomes" id="UP000217103">
    <property type="component" value="Unassembled WGS sequence"/>
</dbReference>
<keyword evidence="1" id="KW-0812">Transmembrane</keyword>
<dbReference type="InterPro" id="IPR013901">
    <property type="entry name" value="Anthrone_oxy"/>
</dbReference>
<keyword evidence="3" id="KW-1185">Reference proteome</keyword>
<accession>A0A1H1HA31</accession>
<gene>
    <name evidence="2" type="ORF">SAMN04489764_4201</name>
</gene>
<protein>
    <submittedName>
        <fullName evidence="2">Uncharacterized membrane protein</fullName>
    </submittedName>
</protein>
<evidence type="ECO:0000313" key="3">
    <source>
        <dbReference type="Proteomes" id="UP000217103"/>
    </source>
</evidence>
<keyword evidence="1" id="KW-0472">Membrane</keyword>
<dbReference type="EMBL" id="FNKK01000002">
    <property type="protein sequence ID" value="SDR22233.1"/>
    <property type="molecule type" value="Genomic_DNA"/>
</dbReference>
<organism evidence="2 3">
    <name type="scientific">Thermostaphylospora chromogena</name>
    <dbReference type="NCBI Taxonomy" id="35622"/>
    <lineage>
        <taxon>Bacteria</taxon>
        <taxon>Bacillati</taxon>
        <taxon>Actinomycetota</taxon>
        <taxon>Actinomycetes</taxon>
        <taxon>Streptosporangiales</taxon>
        <taxon>Thermomonosporaceae</taxon>
        <taxon>Thermostaphylospora</taxon>
    </lineage>
</organism>
<dbReference type="OrthoDB" id="428263at2"/>
<dbReference type="Pfam" id="PF08592">
    <property type="entry name" value="Anthrone_oxy"/>
    <property type="match status" value="1"/>
</dbReference>
<feature type="transmembrane region" description="Helical" evidence="1">
    <location>
        <begin position="27"/>
        <end position="50"/>
    </location>
</feature>
<evidence type="ECO:0000313" key="2">
    <source>
        <dbReference type="EMBL" id="SDR22233.1"/>
    </source>
</evidence>
<name>A0A1H1HA31_9ACTN</name>
<reference evidence="2 3" key="1">
    <citation type="submission" date="2016-10" db="EMBL/GenBank/DDBJ databases">
        <authorList>
            <person name="de Groot N.N."/>
        </authorList>
    </citation>
    <scope>NUCLEOTIDE SEQUENCE [LARGE SCALE GENOMIC DNA]</scope>
    <source>
        <strain evidence="2 3">DSM 43794</strain>
    </source>
</reference>
<feature type="transmembrane region" description="Helical" evidence="1">
    <location>
        <begin position="110"/>
        <end position="132"/>
    </location>
</feature>
<feature type="transmembrane region" description="Helical" evidence="1">
    <location>
        <begin position="79"/>
        <end position="98"/>
    </location>
</feature>
<proteinExistence type="predicted"/>